<reference evidence="2 3" key="1">
    <citation type="submission" date="2015-12" db="EMBL/GenBank/DDBJ databases">
        <title>The genome of Folsomia candida.</title>
        <authorList>
            <person name="Faddeeva A."/>
            <person name="Derks M.F."/>
            <person name="Anvar Y."/>
            <person name="Smit S."/>
            <person name="Van Straalen N."/>
            <person name="Roelofs D."/>
        </authorList>
    </citation>
    <scope>NUCLEOTIDE SEQUENCE [LARGE SCALE GENOMIC DNA]</scope>
    <source>
        <strain evidence="2 3">VU population</strain>
        <tissue evidence="2">Whole body</tissue>
    </source>
</reference>
<name>A0A226DK87_FOLCA</name>
<proteinExistence type="predicted"/>
<organism evidence="2 3">
    <name type="scientific">Folsomia candida</name>
    <name type="common">Springtail</name>
    <dbReference type="NCBI Taxonomy" id="158441"/>
    <lineage>
        <taxon>Eukaryota</taxon>
        <taxon>Metazoa</taxon>
        <taxon>Ecdysozoa</taxon>
        <taxon>Arthropoda</taxon>
        <taxon>Hexapoda</taxon>
        <taxon>Collembola</taxon>
        <taxon>Entomobryomorpha</taxon>
        <taxon>Isotomoidea</taxon>
        <taxon>Isotomidae</taxon>
        <taxon>Proisotominae</taxon>
        <taxon>Folsomia</taxon>
    </lineage>
</organism>
<feature type="region of interest" description="Disordered" evidence="1">
    <location>
        <begin position="56"/>
        <end position="109"/>
    </location>
</feature>
<dbReference type="Proteomes" id="UP000198287">
    <property type="component" value="Unassembled WGS sequence"/>
</dbReference>
<feature type="compositionally biased region" description="Acidic residues" evidence="1">
    <location>
        <begin position="191"/>
        <end position="204"/>
    </location>
</feature>
<dbReference type="EMBL" id="LNIX01000017">
    <property type="protein sequence ID" value="OXA45530.1"/>
    <property type="molecule type" value="Genomic_DNA"/>
</dbReference>
<accession>A0A226DK87</accession>
<comment type="caution">
    <text evidence="2">The sequence shown here is derived from an EMBL/GenBank/DDBJ whole genome shotgun (WGS) entry which is preliminary data.</text>
</comment>
<feature type="compositionally biased region" description="Acidic residues" evidence="1">
    <location>
        <begin position="81"/>
        <end position="109"/>
    </location>
</feature>
<feature type="compositionally biased region" description="Low complexity" evidence="1">
    <location>
        <begin position="70"/>
        <end position="80"/>
    </location>
</feature>
<feature type="region of interest" description="Disordered" evidence="1">
    <location>
        <begin position="191"/>
        <end position="211"/>
    </location>
</feature>
<evidence type="ECO:0000313" key="2">
    <source>
        <dbReference type="EMBL" id="OXA45530.1"/>
    </source>
</evidence>
<evidence type="ECO:0000256" key="1">
    <source>
        <dbReference type="SAM" id="MobiDB-lite"/>
    </source>
</evidence>
<keyword evidence="3" id="KW-1185">Reference proteome</keyword>
<protein>
    <submittedName>
        <fullName evidence="2">Uncharacterized protein</fullName>
    </submittedName>
</protein>
<dbReference type="AlphaFoldDB" id="A0A226DK87"/>
<gene>
    <name evidence="2" type="ORF">Fcan01_19706</name>
</gene>
<sequence>MAEDSSNEMILATTENITNLKVTRGTIHFVTKVVKPCRRISNRPFRNIGVVDLPEHSRSQSARFPDDSDSMLSSASFSFDEPIEEEEEDDDDDDEEDAEMNVVMNDDESTEVIVMSEEEEGEGEEEGQEGNEIRDTLQGLNTAAERRQVDCPASRVLNEEVLSIFYNMLTEYLPTGYNALYLRCCNAVEENDAESDGNDSDNATDSENSNA</sequence>
<evidence type="ECO:0000313" key="3">
    <source>
        <dbReference type="Proteomes" id="UP000198287"/>
    </source>
</evidence>